<name>A0A1M6HLS2_PSEXY</name>
<dbReference type="RefSeq" id="WP_072917333.1">
    <property type="nucleotide sequence ID" value="NZ_FQYQ01000013.1"/>
</dbReference>
<evidence type="ECO:0000256" key="1">
    <source>
        <dbReference type="SAM" id="Coils"/>
    </source>
</evidence>
<reference evidence="3 4" key="1">
    <citation type="submission" date="2016-11" db="EMBL/GenBank/DDBJ databases">
        <authorList>
            <person name="Jaros S."/>
            <person name="Januszkiewicz K."/>
            <person name="Wedrychowicz H."/>
        </authorList>
    </citation>
    <scope>NUCLEOTIDE SEQUENCE [LARGE SCALE GENOMIC DNA]</scope>
    <source>
        <strain evidence="3 4">DSM 14809</strain>
    </source>
</reference>
<dbReference type="InterPro" id="IPR027417">
    <property type="entry name" value="P-loop_NTPase"/>
</dbReference>
<keyword evidence="4" id="KW-1185">Reference proteome</keyword>
<keyword evidence="3" id="KW-0347">Helicase</keyword>
<dbReference type="SUPFAM" id="SSF52540">
    <property type="entry name" value="P-loop containing nucleoside triphosphate hydrolases"/>
    <property type="match status" value="2"/>
</dbReference>
<keyword evidence="3" id="KW-0547">Nucleotide-binding</keyword>
<dbReference type="AlphaFoldDB" id="A0A1M6HLS2"/>
<dbReference type="InterPro" id="IPR001650">
    <property type="entry name" value="Helicase_C-like"/>
</dbReference>
<dbReference type="Pfam" id="PF00271">
    <property type="entry name" value="Helicase_C"/>
    <property type="match status" value="1"/>
</dbReference>
<keyword evidence="1" id="KW-0175">Coiled coil</keyword>
<dbReference type="EMBL" id="FQYQ01000013">
    <property type="protein sequence ID" value="SHJ23102.1"/>
    <property type="molecule type" value="Genomic_DNA"/>
</dbReference>
<dbReference type="GO" id="GO:0004386">
    <property type="term" value="F:helicase activity"/>
    <property type="evidence" value="ECO:0007669"/>
    <property type="project" value="UniProtKB-KW"/>
</dbReference>
<proteinExistence type="predicted"/>
<evidence type="ECO:0000259" key="2">
    <source>
        <dbReference type="SMART" id="SM00487"/>
    </source>
</evidence>
<dbReference type="InterPro" id="IPR014001">
    <property type="entry name" value="Helicase_ATP-bd"/>
</dbReference>
<evidence type="ECO:0000313" key="3">
    <source>
        <dbReference type="EMBL" id="SHJ23102.1"/>
    </source>
</evidence>
<dbReference type="Proteomes" id="UP000184185">
    <property type="component" value="Unassembled WGS sequence"/>
</dbReference>
<protein>
    <submittedName>
        <fullName evidence="3">Helicase conserved C-terminal domain-containing protein</fullName>
    </submittedName>
</protein>
<accession>A0A1M6HLS2</accession>
<gene>
    <name evidence="3" type="ORF">SAMN02745725_02055</name>
</gene>
<dbReference type="Gene3D" id="3.40.50.300">
    <property type="entry name" value="P-loop containing nucleotide triphosphate hydrolases"/>
    <property type="match status" value="2"/>
</dbReference>
<organism evidence="3 4">
    <name type="scientific">Pseudobutyrivibrio xylanivorans DSM 14809</name>
    <dbReference type="NCBI Taxonomy" id="1123012"/>
    <lineage>
        <taxon>Bacteria</taxon>
        <taxon>Bacillati</taxon>
        <taxon>Bacillota</taxon>
        <taxon>Clostridia</taxon>
        <taxon>Lachnospirales</taxon>
        <taxon>Lachnospiraceae</taxon>
        <taxon>Pseudobutyrivibrio</taxon>
    </lineage>
</organism>
<feature type="coiled-coil region" evidence="1">
    <location>
        <begin position="1091"/>
        <end position="1125"/>
    </location>
</feature>
<sequence>MDLEKNLRSIEEKTMAQLKDFQCATVERIDELFRHGQNRVLVADEVGLGKTLIARGAIAKTALIQYEKNDDIFKIVYICSNQVIANQNIQKLDVFNIRPDGNSGDARLSMQHLKIAEQEYSSKKNKSYAQLIPLTPSTSFSMTNGGGTKEERALMYAILMRIPALEDWLPEINSFISQGVNWWDWYVNHYNEKINFLEDEGTEYPGNVIKKIEEFDSKNHIYDLLIQHVQEIKNGEEVTYSNNYVLQKLRRMFAEISVSMLQPDLVIMDEFQRFKSLIDSEAQETENGVIAKRFFETKGLKVLLLSATPYKLYSTMEEIEEADSPDEYYREFFQVIEFLLNDKTRMKHFSEVWSDYSVALREVIQGDAAVLHLKKKAEDEMYGLMCRTERISVMDTGDYIDDSSVHHSLSISEGDIHTFVDMGRMLKDIGEERSLLVDYAKSTPYLMSYMNHYKVKERVERIIKKNPEEISKTKGKYLWINRNWLETYSEIPSNNARLEELKRQIFNNRSELYMWVPPSRPYYNLEGVYKDSKGFSKILVFSSWEMVPKMIGSMISYEEERRTVGVVSNEEGIKSENNKYFTEAKLRYPTARLRFNVSKGEPRGMYMFCLLYPSETLAEVYKPIDYLNAGYTLSEIREELKVKISNLLIPILEEYEHDSVREDKKWYYMAPALLDGAEYVSRWINVMINTNPDADDTTEDSGTTGLEVHLRRMNALMNAADREMGRVPSDLASVLADMAIGSFAVCAFRSNGGDLRKSSELAKVFINRFNATEATAAIMLAYGDNEDSEGDGHWRNVLRYCCDGGFGAMLDEYVHMVSEGAGFGLSEDKNSQVHELMIDALKIHSASYSIDTFPAFKKRMNGERYQRTFMRSHYAVGFTKSEGNESKNVDRKDSIRNAFNSPMRPFVLATTSIGQEGLDFHHYCRKIMHWNLPSNPIDLEQREGRINRYKCLAIRQDIAGRFSDREFDSDVWQELFAMAAEEIRTEDQSELVPYWCLGKNQAVKIERIIPMYPVSKDEVNYDRLRKVLSLYRLTMGQARQEELVEYILESGIEDKDYIRKLFINLSPYIRTNREWKEKMSARKPVIEEKKKSERQTRIEILQKELDSYEEQLQLLTAEKDDIKDYEVVGMLITHKSFGEGIATEYDGKHISIEFEVGKKAFQVPQAFESGFLKSEYPDFLDNIKKKAEIKQKIDILDAEIAEKKKQLKTLII</sequence>
<evidence type="ECO:0000313" key="4">
    <source>
        <dbReference type="Proteomes" id="UP000184185"/>
    </source>
</evidence>
<dbReference type="OrthoDB" id="9760715at2"/>
<keyword evidence="3" id="KW-0378">Hydrolase</keyword>
<dbReference type="SMART" id="SM00487">
    <property type="entry name" value="DEXDc"/>
    <property type="match status" value="1"/>
</dbReference>
<keyword evidence="3" id="KW-0067">ATP-binding</keyword>
<feature type="domain" description="Helicase ATP-binding" evidence="2">
    <location>
        <begin position="14"/>
        <end position="332"/>
    </location>
</feature>